<dbReference type="SMART" id="SM00863">
    <property type="entry name" value="tRNA_SAD"/>
    <property type="match status" value="1"/>
</dbReference>
<evidence type="ECO:0000256" key="2">
    <source>
        <dbReference type="ARBA" id="ARBA00004496"/>
    </source>
</evidence>
<gene>
    <name evidence="8" type="primary">alaS2</name>
    <name evidence="8" type="ORF">RSPPHO_03156</name>
</gene>
<sequence length="240" mass="25525">MVQTLTEEIFREDATARTCEATVVAVRPGGLVLDRTVFYPQGGGQPGDTGALSLGDGTVLTVCDTVYDAEDGAIVHVLAPDTPAPAPGASVNATITWERRHRLMRLHTCLHLISRLTGGKITGAGIGEDKGRIDLDLPGPPPDREALAQRLSEALASDAPVRVRWITDAELDAQPDLVRTLSVAPPRGSGRVRLVEIEGVDVQPCGGTHVRSLGEIAPVRLGKIESKGKQNRRITVVLDD</sequence>
<evidence type="ECO:0000313" key="8">
    <source>
        <dbReference type="EMBL" id="CCG09782.1"/>
    </source>
</evidence>
<dbReference type="PATRIC" id="fig|1150469.3.peg.3555"/>
<dbReference type="InterPro" id="IPR051335">
    <property type="entry name" value="Alanyl-tRNA_Editing_Enzymes"/>
</dbReference>
<comment type="cofactor">
    <cofactor evidence="1">
        <name>Zn(2+)</name>
        <dbReference type="ChEBI" id="CHEBI:29105"/>
    </cofactor>
</comment>
<evidence type="ECO:0000259" key="7">
    <source>
        <dbReference type="PROSITE" id="PS50860"/>
    </source>
</evidence>
<evidence type="ECO:0000256" key="4">
    <source>
        <dbReference type="ARBA" id="ARBA00022723"/>
    </source>
</evidence>
<dbReference type="PROSITE" id="PS50860">
    <property type="entry name" value="AA_TRNA_LIGASE_II_ALA"/>
    <property type="match status" value="1"/>
</dbReference>
<feature type="domain" description="Alanyl-transfer RNA synthetases family profile" evidence="7">
    <location>
        <begin position="1"/>
        <end position="240"/>
    </location>
</feature>
<dbReference type="SUPFAM" id="SSF50447">
    <property type="entry name" value="Translation proteins"/>
    <property type="match status" value="1"/>
</dbReference>
<dbReference type="EMBL" id="HE663493">
    <property type="protein sequence ID" value="CCG09782.1"/>
    <property type="molecule type" value="Genomic_DNA"/>
</dbReference>
<comment type="subcellular location">
    <subcellularLocation>
        <location evidence="2">Cytoplasm</location>
    </subcellularLocation>
</comment>
<dbReference type="InterPro" id="IPR018164">
    <property type="entry name" value="Ala-tRNA-synth_IIc_N"/>
</dbReference>
<dbReference type="GO" id="GO:0006419">
    <property type="term" value="P:alanyl-tRNA aminoacylation"/>
    <property type="evidence" value="ECO:0007669"/>
    <property type="project" value="InterPro"/>
</dbReference>
<dbReference type="RefSeq" id="WP_014416410.1">
    <property type="nucleotide sequence ID" value="NC_017059.1"/>
</dbReference>
<dbReference type="eggNOG" id="COG2872">
    <property type="taxonomic scope" value="Bacteria"/>
</dbReference>
<evidence type="ECO:0000256" key="3">
    <source>
        <dbReference type="ARBA" id="ARBA00017959"/>
    </source>
</evidence>
<keyword evidence="5" id="KW-0862">Zinc</keyword>
<name>H6SR60_PARPM</name>
<dbReference type="Proteomes" id="UP000033220">
    <property type="component" value="Chromosome DSM 122"/>
</dbReference>
<dbReference type="GO" id="GO:0005524">
    <property type="term" value="F:ATP binding"/>
    <property type="evidence" value="ECO:0007669"/>
    <property type="project" value="InterPro"/>
</dbReference>
<dbReference type="GO" id="GO:0005737">
    <property type="term" value="C:cytoplasm"/>
    <property type="evidence" value="ECO:0007669"/>
    <property type="project" value="UniProtKB-SubCell"/>
</dbReference>
<dbReference type="Pfam" id="PF07973">
    <property type="entry name" value="tRNA_SAD"/>
    <property type="match status" value="1"/>
</dbReference>
<keyword evidence="8" id="KW-0436">Ligase</keyword>
<evidence type="ECO:0000256" key="5">
    <source>
        <dbReference type="ARBA" id="ARBA00022833"/>
    </source>
</evidence>
<dbReference type="HOGENOM" id="CLU_004485_3_2_5"/>
<dbReference type="InterPro" id="IPR009000">
    <property type="entry name" value="Transl_B-barrel_sf"/>
</dbReference>
<dbReference type="Pfam" id="PF01411">
    <property type="entry name" value="tRNA-synt_2c"/>
    <property type="match status" value="1"/>
</dbReference>
<dbReference type="AlphaFoldDB" id="H6SR60"/>
<dbReference type="Gene3D" id="2.40.30.130">
    <property type="match status" value="1"/>
</dbReference>
<dbReference type="PANTHER" id="PTHR43462:SF1">
    <property type="entry name" value="ALANYL-TRNA EDITING PROTEIN AARSD1"/>
    <property type="match status" value="1"/>
</dbReference>
<keyword evidence="9" id="KW-1185">Reference proteome</keyword>
<dbReference type="InterPro" id="IPR018165">
    <property type="entry name" value="Ala-tRNA-synth_IIc_core"/>
</dbReference>
<evidence type="ECO:0000256" key="1">
    <source>
        <dbReference type="ARBA" id="ARBA00001947"/>
    </source>
</evidence>
<dbReference type="InterPro" id="IPR018163">
    <property type="entry name" value="Thr/Ala-tRNA-synth_IIc_edit"/>
</dbReference>
<accession>H6SR60</accession>
<proteinExistence type="predicted"/>
<evidence type="ECO:0000313" key="9">
    <source>
        <dbReference type="Proteomes" id="UP000033220"/>
    </source>
</evidence>
<keyword evidence="4" id="KW-0479">Metal-binding</keyword>
<dbReference type="STRING" id="1150469.RSPPHO_03156"/>
<keyword evidence="8" id="KW-0030">Aminoacyl-tRNA synthetase</keyword>
<dbReference type="KEGG" id="rpm:RSPPHO_03156"/>
<organism evidence="8 9">
    <name type="scientific">Pararhodospirillum photometricum DSM 122</name>
    <dbReference type="NCBI Taxonomy" id="1150469"/>
    <lineage>
        <taxon>Bacteria</taxon>
        <taxon>Pseudomonadati</taxon>
        <taxon>Pseudomonadota</taxon>
        <taxon>Alphaproteobacteria</taxon>
        <taxon>Rhodospirillales</taxon>
        <taxon>Rhodospirillaceae</taxon>
        <taxon>Pararhodospirillum</taxon>
    </lineage>
</organism>
<dbReference type="SUPFAM" id="SSF55186">
    <property type="entry name" value="ThrRS/AlaRS common domain"/>
    <property type="match status" value="1"/>
</dbReference>
<dbReference type="Gene3D" id="3.30.980.10">
    <property type="entry name" value="Threonyl-trna Synthetase, Chain A, domain 2"/>
    <property type="match status" value="1"/>
</dbReference>
<protein>
    <recommendedName>
        <fullName evidence="3">Alanine--tRNA ligase</fullName>
    </recommendedName>
    <alternativeName>
        <fullName evidence="6">Alanyl-tRNA synthetase</fullName>
    </alternativeName>
</protein>
<reference evidence="8 9" key="1">
    <citation type="submission" date="2012-02" db="EMBL/GenBank/DDBJ databases">
        <title>Shotgun genome sequence of Phaeospirillum photometricum DSM 122.</title>
        <authorList>
            <person name="Duquesne K."/>
            <person name="Sturgis J."/>
        </authorList>
    </citation>
    <scope>NUCLEOTIDE SEQUENCE [LARGE SCALE GENOMIC DNA]</scope>
    <source>
        <strain evidence="9">DSM122</strain>
    </source>
</reference>
<dbReference type="GO" id="GO:0002161">
    <property type="term" value="F:aminoacyl-tRNA deacylase activity"/>
    <property type="evidence" value="ECO:0007669"/>
    <property type="project" value="UniProtKB-ARBA"/>
</dbReference>
<dbReference type="GO" id="GO:0004813">
    <property type="term" value="F:alanine-tRNA ligase activity"/>
    <property type="evidence" value="ECO:0007669"/>
    <property type="project" value="InterPro"/>
</dbReference>
<dbReference type="GO" id="GO:0003676">
    <property type="term" value="F:nucleic acid binding"/>
    <property type="evidence" value="ECO:0007669"/>
    <property type="project" value="InterPro"/>
</dbReference>
<evidence type="ECO:0000256" key="6">
    <source>
        <dbReference type="ARBA" id="ARBA00032577"/>
    </source>
</evidence>
<dbReference type="InterPro" id="IPR012947">
    <property type="entry name" value="tRNA_SAD"/>
</dbReference>
<dbReference type="OrthoDB" id="9812949at2"/>
<dbReference type="PANTHER" id="PTHR43462">
    <property type="entry name" value="ALANYL-TRNA EDITING PROTEIN"/>
    <property type="match status" value="1"/>
</dbReference>
<dbReference type="GO" id="GO:0046872">
    <property type="term" value="F:metal ion binding"/>
    <property type="evidence" value="ECO:0007669"/>
    <property type="project" value="UniProtKB-KW"/>
</dbReference>